<dbReference type="RefSeq" id="WP_152595065.1">
    <property type="nucleotide sequence ID" value="NZ_JDTM01000006.1"/>
</dbReference>
<comment type="caution">
    <text evidence="2">The sequence shown here is derived from an EMBL/GenBank/DDBJ whole genome shotgun (WGS) entry which is preliminary data.</text>
</comment>
<gene>
    <name evidence="2" type="ORF">BSAE_0740</name>
</gene>
<evidence type="ECO:0000313" key="2">
    <source>
        <dbReference type="EMBL" id="KFI89270.1"/>
    </source>
</evidence>
<reference evidence="2 3" key="1">
    <citation type="submission" date="2014-03" db="EMBL/GenBank/DDBJ databases">
        <title>Genomics of Bifidobacteria.</title>
        <authorList>
            <person name="Ventura M."/>
            <person name="Milani C."/>
            <person name="Lugli G.A."/>
        </authorList>
    </citation>
    <scope>NUCLEOTIDE SEQUENCE [LARGE SCALE GENOMIC DNA]</scope>
    <source>
        <strain evidence="2 3">LMG 14934</strain>
    </source>
</reference>
<proteinExistence type="predicted"/>
<protein>
    <submittedName>
        <fullName evidence="2">Uncharacterized protein</fullName>
    </submittedName>
</protein>
<accession>A0A087D170</accession>
<evidence type="ECO:0000313" key="3">
    <source>
        <dbReference type="Proteomes" id="UP000029040"/>
    </source>
</evidence>
<dbReference type="Proteomes" id="UP000029040">
    <property type="component" value="Unassembled WGS sequence"/>
</dbReference>
<sequence length="152" mass="16224">MVGAQSSRWRRAGGSGTMPPDRRHADGDADTVTQVIADLESGMTLEACARNRGLPRGFVAMIADHARRTGRLQVMDLSPRAACGEAWCNPDPGSLICAGCPLLPRHKPTPQERDLDRDQAAGLPRALRDALRVGGTGSPHGGLLARLRSRRG</sequence>
<feature type="region of interest" description="Disordered" evidence="1">
    <location>
        <begin position="131"/>
        <end position="152"/>
    </location>
</feature>
<feature type="region of interest" description="Disordered" evidence="1">
    <location>
        <begin position="1"/>
        <end position="28"/>
    </location>
</feature>
<dbReference type="EMBL" id="JGZM01000001">
    <property type="protein sequence ID" value="KFI89270.1"/>
    <property type="molecule type" value="Genomic_DNA"/>
</dbReference>
<organism evidence="2 3">
    <name type="scientific">Bifidobacterium pullorum subsp. saeculare DSM 6531 = LMG 14934</name>
    <dbReference type="NCBI Taxonomy" id="1437611"/>
    <lineage>
        <taxon>Bacteria</taxon>
        <taxon>Bacillati</taxon>
        <taxon>Actinomycetota</taxon>
        <taxon>Actinomycetes</taxon>
        <taxon>Bifidobacteriales</taxon>
        <taxon>Bifidobacteriaceae</taxon>
        <taxon>Bifidobacterium</taxon>
    </lineage>
</organism>
<dbReference type="AlphaFoldDB" id="A0A087D170"/>
<name>A0A087D170_9BIFI</name>
<evidence type="ECO:0000256" key="1">
    <source>
        <dbReference type="SAM" id="MobiDB-lite"/>
    </source>
</evidence>